<keyword evidence="2" id="KW-1185">Reference proteome</keyword>
<evidence type="ECO:0000313" key="2">
    <source>
        <dbReference type="Proteomes" id="UP001234989"/>
    </source>
</evidence>
<proteinExistence type="predicted"/>
<name>A0AAF0TRV1_SOLVR</name>
<accession>A0AAF0TRV1</accession>
<dbReference type="Proteomes" id="UP001234989">
    <property type="component" value="Chromosome 5"/>
</dbReference>
<dbReference type="EMBL" id="CP133616">
    <property type="protein sequence ID" value="WMV29679.1"/>
    <property type="molecule type" value="Genomic_DNA"/>
</dbReference>
<gene>
    <name evidence="1" type="ORF">MTR67_023064</name>
</gene>
<sequence>MGSGSKALNAAGVIGVNSDDAHFEAMFNEEVHFLANQGGCFRPSYPRPGGNQGSNRELDNGWRDCDRKWRYRDTNWRERDGHKERDILPMSVKSRKSKHLTLKIAALKICFHAFSIKL</sequence>
<evidence type="ECO:0000313" key="1">
    <source>
        <dbReference type="EMBL" id="WMV29679.1"/>
    </source>
</evidence>
<reference evidence="1" key="1">
    <citation type="submission" date="2023-08" db="EMBL/GenBank/DDBJ databases">
        <title>A de novo genome assembly of Solanum verrucosum Schlechtendal, a Mexican diploid species geographically isolated from the other diploid A-genome species in potato relatives.</title>
        <authorList>
            <person name="Hosaka K."/>
        </authorList>
    </citation>
    <scope>NUCLEOTIDE SEQUENCE</scope>
    <source>
        <tissue evidence="1">Young leaves</tissue>
    </source>
</reference>
<organism evidence="1 2">
    <name type="scientific">Solanum verrucosum</name>
    <dbReference type="NCBI Taxonomy" id="315347"/>
    <lineage>
        <taxon>Eukaryota</taxon>
        <taxon>Viridiplantae</taxon>
        <taxon>Streptophyta</taxon>
        <taxon>Embryophyta</taxon>
        <taxon>Tracheophyta</taxon>
        <taxon>Spermatophyta</taxon>
        <taxon>Magnoliopsida</taxon>
        <taxon>eudicotyledons</taxon>
        <taxon>Gunneridae</taxon>
        <taxon>Pentapetalae</taxon>
        <taxon>asterids</taxon>
        <taxon>lamiids</taxon>
        <taxon>Solanales</taxon>
        <taxon>Solanaceae</taxon>
        <taxon>Solanoideae</taxon>
        <taxon>Solaneae</taxon>
        <taxon>Solanum</taxon>
    </lineage>
</organism>
<protein>
    <submittedName>
        <fullName evidence="1">Uncharacterized protein</fullName>
    </submittedName>
</protein>
<dbReference type="AlphaFoldDB" id="A0AAF0TRV1"/>